<dbReference type="PANTHER" id="PTHR24388">
    <property type="entry name" value="ZINC FINGER PROTEIN"/>
    <property type="match status" value="1"/>
</dbReference>
<evidence type="ECO:0000313" key="9">
    <source>
        <dbReference type="EMBL" id="KAF6755165.1"/>
    </source>
</evidence>
<dbReference type="Gene3D" id="3.30.160.60">
    <property type="entry name" value="Classic Zinc Finger"/>
    <property type="match status" value="2"/>
</dbReference>
<dbReference type="EMBL" id="JACGCI010000031">
    <property type="protein sequence ID" value="KAF6755165.1"/>
    <property type="molecule type" value="Genomic_DNA"/>
</dbReference>
<keyword evidence="1" id="KW-0479">Metal-binding</keyword>
<evidence type="ECO:0000256" key="6">
    <source>
        <dbReference type="PROSITE-ProRule" id="PRU00042"/>
    </source>
</evidence>
<evidence type="ECO:0000256" key="1">
    <source>
        <dbReference type="ARBA" id="ARBA00022723"/>
    </source>
</evidence>
<reference evidence="9 10" key="1">
    <citation type="submission" date="2020-07" db="EMBL/GenBank/DDBJ databases">
        <title>Comparative genomics of pyrophilous fungi reveals a link between fire events and developmental genes.</title>
        <authorList>
            <consortium name="DOE Joint Genome Institute"/>
            <person name="Steindorff A.S."/>
            <person name="Carver A."/>
            <person name="Calhoun S."/>
            <person name="Stillman K."/>
            <person name="Liu H."/>
            <person name="Lipzen A."/>
            <person name="Pangilinan J."/>
            <person name="Labutti K."/>
            <person name="Bruns T.D."/>
            <person name="Grigoriev I.V."/>
        </authorList>
    </citation>
    <scope>NUCLEOTIDE SEQUENCE [LARGE SCALE GENOMIC DNA]</scope>
    <source>
        <strain evidence="9 10">CBS 144469</strain>
    </source>
</reference>
<dbReference type="Proteomes" id="UP000521943">
    <property type="component" value="Unassembled WGS sequence"/>
</dbReference>
<evidence type="ECO:0000259" key="8">
    <source>
        <dbReference type="PROSITE" id="PS50157"/>
    </source>
</evidence>
<evidence type="ECO:0000256" key="3">
    <source>
        <dbReference type="ARBA" id="ARBA00022771"/>
    </source>
</evidence>
<keyword evidence="4" id="KW-0862">Zinc</keyword>
<keyword evidence="10" id="KW-1185">Reference proteome</keyword>
<dbReference type="SMART" id="SM00355">
    <property type="entry name" value="ZnF_C2H2"/>
    <property type="match status" value="2"/>
</dbReference>
<comment type="caution">
    <text evidence="9">The sequence shown here is derived from an EMBL/GenBank/DDBJ whole genome shotgun (WGS) entry which is preliminary data.</text>
</comment>
<dbReference type="OrthoDB" id="654211at2759"/>
<dbReference type="PROSITE" id="PS00028">
    <property type="entry name" value="ZINC_FINGER_C2H2_1"/>
    <property type="match status" value="1"/>
</dbReference>
<dbReference type="PANTHER" id="PTHR24388:SF104">
    <property type="entry name" value="AT-RICH BINDING PROTEIN-RELATED"/>
    <property type="match status" value="1"/>
</dbReference>
<dbReference type="AlphaFoldDB" id="A0A8H6M583"/>
<evidence type="ECO:0000256" key="5">
    <source>
        <dbReference type="ARBA" id="ARBA00023242"/>
    </source>
</evidence>
<feature type="compositionally biased region" description="Low complexity" evidence="7">
    <location>
        <begin position="159"/>
        <end position="171"/>
    </location>
</feature>
<dbReference type="GO" id="GO:0000981">
    <property type="term" value="F:DNA-binding transcription factor activity, RNA polymerase II-specific"/>
    <property type="evidence" value="ECO:0007669"/>
    <property type="project" value="TreeGrafter"/>
</dbReference>
<feature type="compositionally biased region" description="Acidic residues" evidence="7">
    <location>
        <begin position="172"/>
        <end position="184"/>
    </location>
</feature>
<dbReference type="SUPFAM" id="SSF57667">
    <property type="entry name" value="beta-beta-alpha zinc fingers"/>
    <property type="match status" value="1"/>
</dbReference>
<sequence length="184" mass="19840">MPAARTEKKAAAAGSADCVCDACGTVLSRARDLKRHMLTHLDSEKPFKCTLPVVDEQGNESPCTYASNHAANLKTHQRSRRHANERRPCGYEGCAFEATDPSSLYRHRKRIHKFVPEARVIRAPKVGDLGAQVEENLPVASGSNLPAVGRRPASPSPSPSESSSTSSAYESDSMESDELDSSSS</sequence>
<gene>
    <name evidence="9" type="ORF">DFP72DRAFT_1067890</name>
</gene>
<dbReference type="InterPro" id="IPR050527">
    <property type="entry name" value="Snail/Krueppel_Znf"/>
</dbReference>
<name>A0A8H6M583_9AGAR</name>
<dbReference type="InterPro" id="IPR013087">
    <property type="entry name" value="Znf_C2H2_type"/>
</dbReference>
<dbReference type="GO" id="GO:0008270">
    <property type="term" value="F:zinc ion binding"/>
    <property type="evidence" value="ECO:0007669"/>
    <property type="project" value="UniProtKB-KW"/>
</dbReference>
<dbReference type="GO" id="GO:0000978">
    <property type="term" value="F:RNA polymerase II cis-regulatory region sequence-specific DNA binding"/>
    <property type="evidence" value="ECO:0007669"/>
    <property type="project" value="TreeGrafter"/>
</dbReference>
<organism evidence="9 10">
    <name type="scientific">Ephemerocybe angulata</name>
    <dbReference type="NCBI Taxonomy" id="980116"/>
    <lineage>
        <taxon>Eukaryota</taxon>
        <taxon>Fungi</taxon>
        <taxon>Dikarya</taxon>
        <taxon>Basidiomycota</taxon>
        <taxon>Agaricomycotina</taxon>
        <taxon>Agaricomycetes</taxon>
        <taxon>Agaricomycetidae</taxon>
        <taxon>Agaricales</taxon>
        <taxon>Agaricineae</taxon>
        <taxon>Psathyrellaceae</taxon>
        <taxon>Ephemerocybe</taxon>
    </lineage>
</organism>
<protein>
    <recommendedName>
        <fullName evidence="8">C2H2-type domain-containing protein</fullName>
    </recommendedName>
</protein>
<dbReference type="Pfam" id="PF00096">
    <property type="entry name" value="zf-C2H2"/>
    <property type="match status" value="1"/>
</dbReference>
<dbReference type="InterPro" id="IPR036236">
    <property type="entry name" value="Znf_C2H2_sf"/>
</dbReference>
<accession>A0A8H6M583</accession>
<keyword evidence="2" id="KW-0677">Repeat</keyword>
<feature type="domain" description="C2H2-type" evidence="8">
    <location>
        <begin position="18"/>
        <end position="45"/>
    </location>
</feature>
<dbReference type="PROSITE" id="PS50157">
    <property type="entry name" value="ZINC_FINGER_C2H2_2"/>
    <property type="match status" value="1"/>
</dbReference>
<keyword evidence="5" id="KW-0539">Nucleus</keyword>
<evidence type="ECO:0000256" key="2">
    <source>
        <dbReference type="ARBA" id="ARBA00022737"/>
    </source>
</evidence>
<evidence type="ECO:0000256" key="4">
    <source>
        <dbReference type="ARBA" id="ARBA00022833"/>
    </source>
</evidence>
<keyword evidence="3 6" id="KW-0863">Zinc-finger</keyword>
<evidence type="ECO:0000313" key="10">
    <source>
        <dbReference type="Proteomes" id="UP000521943"/>
    </source>
</evidence>
<evidence type="ECO:0000256" key="7">
    <source>
        <dbReference type="SAM" id="MobiDB-lite"/>
    </source>
</evidence>
<proteinExistence type="predicted"/>
<feature type="region of interest" description="Disordered" evidence="7">
    <location>
        <begin position="140"/>
        <end position="184"/>
    </location>
</feature>